<dbReference type="EMBL" id="GBXM01053539">
    <property type="protein sequence ID" value="JAH55038.1"/>
    <property type="molecule type" value="Transcribed_RNA"/>
</dbReference>
<proteinExistence type="predicted"/>
<reference evidence="1" key="2">
    <citation type="journal article" date="2015" name="Fish Shellfish Immunol.">
        <title>Early steps in the European eel (Anguilla anguilla)-Vibrio vulnificus interaction in the gills: Role of the RtxA13 toxin.</title>
        <authorList>
            <person name="Callol A."/>
            <person name="Pajuelo D."/>
            <person name="Ebbesson L."/>
            <person name="Teles M."/>
            <person name="MacKenzie S."/>
            <person name="Amaro C."/>
        </authorList>
    </citation>
    <scope>NUCLEOTIDE SEQUENCE</scope>
</reference>
<protein>
    <submittedName>
        <fullName evidence="1">Uncharacterized protein</fullName>
    </submittedName>
</protein>
<accession>A0A0E9TQM5</accession>
<sequence>MPFLQNFLIYACYIPRPLVLQ</sequence>
<evidence type="ECO:0000313" key="1">
    <source>
        <dbReference type="EMBL" id="JAH55038.1"/>
    </source>
</evidence>
<name>A0A0E9TQM5_ANGAN</name>
<organism evidence="1">
    <name type="scientific">Anguilla anguilla</name>
    <name type="common">European freshwater eel</name>
    <name type="synonym">Muraena anguilla</name>
    <dbReference type="NCBI Taxonomy" id="7936"/>
    <lineage>
        <taxon>Eukaryota</taxon>
        <taxon>Metazoa</taxon>
        <taxon>Chordata</taxon>
        <taxon>Craniata</taxon>
        <taxon>Vertebrata</taxon>
        <taxon>Euteleostomi</taxon>
        <taxon>Actinopterygii</taxon>
        <taxon>Neopterygii</taxon>
        <taxon>Teleostei</taxon>
        <taxon>Anguilliformes</taxon>
        <taxon>Anguillidae</taxon>
        <taxon>Anguilla</taxon>
    </lineage>
</organism>
<dbReference type="AlphaFoldDB" id="A0A0E9TQM5"/>
<reference evidence="1" key="1">
    <citation type="submission" date="2014-11" db="EMBL/GenBank/DDBJ databases">
        <authorList>
            <person name="Amaro Gonzalez C."/>
        </authorList>
    </citation>
    <scope>NUCLEOTIDE SEQUENCE</scope>
</reference>